<sequence length="68" mass="7886">MIVTKEKARKLWCPMVKIESGYTKDEIKCIADECMLWTWKPYYNESTESGAISETVGYCGLVNCYIYT</sequence>
<comment type="caution">
    <text evidence="1">The sequence shown here is derived from an EMBL/GenBank/DDBJ whole genome shotgun (WGS) entry which is preliminary data.</text>
</comment>
<protein>
    <submittedName>
        <fullName evidence="1">Uncharacterized protein</fullName>
    </submittedName>
</protein>
<gene>
    <name evidence="1" type="ORF">LCGC14_1157120</name>
</gene>
<dbReference type="AlphaFoldDB" id="A0A0F9PZ97"/>
<name>A0A0F9PZ97_9ZZZZ</name>
<proteinExistence type="predicted"/>
<accession>A0A0F9PZ97</accession>
<reference evidence="1" key="1">
    <citation type="journal article" date="2015" name="Nature">
        <title>Complex archaea that bridge the gap between prokaryotes and eukaryotes.</title>
        <authorList>
            <person name="Spang A."/>
            <person name="Saw J.H."/>
            <person name="Jorgensen S.L."/>
            <person name="Zaremba-Niedzwiedzka K."/>
            <person name="Martijn J."/>
            <person name="Lind A.E."/>
            <person name="van Eijk R."/>
            <person name="Schleper C."/>
            <person name="Guy L."/>
            <person name="Ettema T.J."/>
        </authorList>
    </citation>
    <scope>NUCLEOTIDE SEQUENCE</scope>
</reference>
<evidence type="ECO:0000313" key="1">
    <source>
        <dbReference type="EMBL" id="KKM98522.1"/>
    </source>
</evidence>
<dbReference type="EMBL" id="LAZR01005610">
    <property type="protein sequence ID" value="KKM98522.1"/>
    <property type="molecule type" value="Genomic_DNA"/>
</dbReference>
<organism evidence="1">
    <name type="scientific">marine sediment metagenome</name>
    <dbReference type="NCBI Taxonomy" id="412755"/>
    <lineage>
        <taxon>unclassified sequences</taxon>
        <taxon>metagenomes</taxon>
        <taxon>ecological metagenomes</taxon>
    </lineage>
</organism>